<dbReference type="SUPFAM" id="SSF52218">
    <property type="entry name" value="Flavoproteins"/>
    <property type="match status" value="1"/>
</dbReference>
<keyword evidence="3" id="KW-1185">Reference proteome</keyword>
<dbReference type="GO" id="GO:0005829">
    <property type="term" value="C:cytosol"/>
    <property type="evidence" value="ECO:0007669"/>
    <property type="project" value="TreeGrafter"/>
</dbReference>
<feature type="domain" description="NADPH-dependent FMN reductase-like" evidence="1">
    <location>
        <begin position="1"/>
        <end position="141"/>
    </location>
</feature>
<dbReference type="Proteomes" id="UP000650833">
    <property type="component" value="Unassembled WGS sequence"/>
</dbReference>
<name>A0A8H7USU5_9FUNG</name>
<dbReference type="Pfam" id="PF03358">
    <property type="entry name" value="FMN_red"/>
    <property type="match status" value="1"/>
</dbReference>
<organism evidence="2 3">
    <name type="scientific">Mucor plumbeus</name>
    <dbReference type="NCBI Taxonomy" id="97098"/>
    <lineage>
        <taxon>Eukaryota</taxon>
        <taxon>Fungi</taxon>
        <taxon>Fungi incertae sedis</taxon>
        <taxon>Mucoromycota</taxon>
        <taxon>Mucoromycotina</taxon>
        <taxon>Mucoromycetes</taxon>
        <taxon>Mucorales</taxon>
        <taxon>Mucorineae</taxon>
        <taxon>Mucoraceae</taxon>
        <taxon>Mucor</taxon>
    </lineage>
</organism>
<accession>A0A8H7USU5</accession>
<dbReference type="GO" id="GO:0010181">
    <property type="term" value="F:FMN binding"/>
    <property type="evidence" value="ECO:0007669"/>
    <property type="project" value="TreeGrafter"/>
</dbReference>
<dbReference type="Gene3D" id="3.40.50.360">
    <property type="match status" value="1"/>
</dbReference>
<dbReference type="OrthoDB" id="68575at2759"/>
<dbReference type="GO" id="GO:0016491">
    <property type="term" value="F:oxidoreductase activity"/>
    <property type="evidence" value="ECO:0007669"/>
    <property type="project" value="InterPro"/>
</dbReference>
<dbReference type="EMBL" id="JAEPRC010000434">
    <property type="protein sequence ID" value="KAG2197316.1"/>
    <property type="molecule type" value="Genomic_DNA"/>
</dbReference>
<dbReference type="InterPro" id="IPR029039">
    <property type="entry name" value="Flavoprotein-like_sf"/>
</dbReference>
<evidence type="ECO:0000313" key="3">
    <source>
        <dbReference type="Proteomes" id="UP000650833"/>
    </source>
</evidence>
<proteinExistence type="predicted"/>
<evidence type="ECO:0000313" key="2">
    <source>
        <dbReference type="EMBL" id="KAG2197316.1"/>
    </source>
</evidence>
<protein>
    <recommendedName>
        <fullName evidence="1">NADPH-dependent FMN reductase-like domain-containing protein</fullName>
    </recommendedName>
</protein>
<dbReference type="AlphaFoldDB" id="A0A8H7USU5"/>
<gene>
    <name evidence="2" type="ORF">INT46_005642</name>
</gene>
<reference evidence="2" key="1">
    <citation type="submission" date="2020-12" db="EMBL/GenBank/DDBJ databases">
        <title>Metabolic potential, ecology and presence of endohyphal bacteria is reflected in genomic diversity of Mucoromycotina.</title>
        <authorList>
            <person name="Muszewska A."/>
            <person name="Okrasinska A."/>
            <person name="Steczkiewicz K."/>
            <person name="Drgas O."/>
            <person name="Orlowska M."/>
            <person name="Perlinska-Lenart U."/>
            <person name="Aleksandrzak-Piekarczyk T."/>
            <person name="Szatraj K."/>
            <person name="Zielenkiewicz U."/>
            <person name="Pilsyk S."/>
            <person name="Malc E."/>
            <person name="Mieczkowski P."/>
            <person name="Kruszewska J.S."/>
            <person name="Biernat P."/>
            <person name="Pawlowska J."/>
        </authorList>
    </citation>
    <scope>NUCLEOTIDE SEQUENCE</scope>
    <source>
        <strain evidence="2">CBS 226.32</strain>
    </source>
</reference>
<sequence length="191" mass="21673">MNIGVIIGSTRPSRIGHKLSSWLLSTITVKNSLNFEIIDLQEWDLPLFNEPEIPAKGEQYYSSEKTKQWSKKIASKDGFIFVTPQYNWGYPAALKNAVDYLYNEWTGKPAVIVSYANRGGGKAAAQFRQVLDGLKIKTVETMPAICLAKDMYTENGTLKEIEEYPEFAAQYSDIINKAFKELELELEFSKK</sequence>
<evidence type="ECO:0000259" key="1">
    <source>
        <dbReference type="Pfam" id="PF03358"/>
    </source>
</evidence>
<comment type="caution">
    <text evidence="2">The sequence shown here is derived from an EMBL/GenBank/DDBJ whole genome shotgun (WGS) entry which is preliminary data.</text>
</comment>
<dbReference type="PANTHER" id="PTHR30543">
    <property type="entry name" value="CHROMATE REDUCTASE"/>
    <property type="match status" value="1"/>
</dbReference>
<dbReference type="PANTHER" id="PTHR30543:SF21">
    <property type="entry name" value="NAD(P)H-DEPENDENT FMN REDUCTASE LOT6"/>
    <property type="match status" value="1"/>
</dbReference>
<dbReference type="InterPro" id="IPR050712">
    <property type="entry name" value="NAD(P)H-dep_reductase"/>
</dbReference>
<dbReference type="InterPro" id="IPR005025">
    <property type="entry name" value="FMN_Rdtase-like_dom"/>
</dbReference>